<dbReference type="AlphaFoldDB" id="A0AAE0PJJ2"/>
<comment type="caution">
    <text evidence="2">The sequence shown here is derived from an EMBL/GenBank/DDBJ whole genome shotgun (WGS) entry which is preliminary data.</text>
</comment>
<evidence type="ECO:0000313" key="3">
    <source>
        <dbReference type="Proteomes" id="UP001281003"/>
    </source>
</evidence>
<gene>
    <name evidence="2" type="ORF">B0T20DRAFT_467716</name>
</gene>
<dbReference type="Proteomes" id="UP001281003">
    <property type="component" value="Unassembled WGS sequence"/>
</dbReference>
<reference evidence="2" key="1">
    <citation type="journal article" date="2023" name="Mol. Phylogenet. Evol.">
        <title>Genome-scale phylogeny and comparative genomics of the fungal order Sordariales.</title>
        <authorList>
            <person name="Hensen N."/>
            <person name="Bonometti L."/>
            <person name="Westerberg I."/>
            <person name="Brannstrom I.O."/>
            <person name="Guillou S."/>
            <person name="Cros-Aarteil S."/>
            <person name="Calhoun S."/>
            <person name="Haridas S."/>
            <person name="Kuo A."/>
            <person name="Mondo S."/>
            <person name="Pangilinan J."/>
            <person name="Riley R."/>
            <person name="LaButti K."/>
            <person name="Andreopoulos B."/>
            <person name="Lipzen A."/>
            <person name="Chen C."/>
            <person name="Yan M."/>
            <person name="Daum C."/>
            <person name="Ng V."/>
            <person name="Clum A."/>
            <person name="Steindorff A."/>
            <person name="Ohm R.A."/>
            <person name="Martin F."/>
            <person name="Silar P."/>
            <person name="Natvig D.O."/>
            <person name="Lalanne C."/>
            <person name="Gautier V."/>
            <person name="Ament-Velasquez S.L."/>
            <person name="Kruys A."/>
            <person name="Hutchinson M.I."/>
            <person name="Powell A.J."/>
            <person name="Barry K."/>
            <person name="Miller A.N."/>
            <person name="Grigoriev I.V."/>
            <person name="Debuchy R."/>
            <person name="Gladieux P."/>
            <person name="Hiltunen Thoren M."/>
            <person name="Johannesson H."/>
        </authorList>
    </citation>
    <scope>NUCLEOTIDE SEQUENCE</scope>
    <source>
        <strain evidence="2">FGSC 1904</strain>
    </source>
</reference>
<evidence type="ECO:0000256" key="1">
    <source>
        <dbReference type="SAM" id="MobiDB-lite"/>
    </source>
</evidence>
<feature type="region of interest" description="Disordered" evidence="1">
    <location>
        <begin position="1"/>
        <end position="42"/>
    </location>
</feature>
<name>A0AAE0PJJ2_SORBR</name>
<organism evidence="2 3">
    <name type="scientific">Sordaria brevicollis</name>
    <dbReference type="NCBI Taxonomy" id="83679"/>
    <lineage>
        <taxon>Eukaryota</taxon>
        <taxon>Fungi</taxon>
        <taxon>Dikarya</taxon>
        <taxon>Ascomycota</taxon>
        <taxon>Pezizomycotina</taxon>
        <taxon>Sordariomycetes</taxon>
        <taxon>Sordariomycetidae</taxon>
        <taxon>Sordariales</taxon>
        <taxon>Sordariaceae</taxon>
        <taxon>Sordaria</taxon>
    </lineage>
</organism>
<keyword evidence="3" id="KW-1185">Reference proteome</keyword>
<dbReference type="EMBL" id="JAUTDP010000003">
    <property type="protein sequence ID" value="KAK3400979.1"/>
    <property type="molecule type" value="Genomic_DNA"/>
</dbReference>
<proteinExistence type="predicted"/>
<feature type="compositionally biased region" description="Basic and acidic residues" evidence="1">
    <location>
        <begin position="1"/>
        <end position="10"/>
    </location>
</feature>
<protein>
    <submittedName>
        <fullName evidence="2">Uncharacterized protein</fullName>
    </submittedName>
</protein>
<sequence>MNDERAELGRGKGVRRFSGGDERVSVERGGKGTGTGPKWVQGPGVRAQALFPSFLGECRLSLDAFGWRGWPGAKNLKVRARALPAVGLAGVVALIAFPVTKAHESTTDQQVAQARMDEFFAELPCCASK</sequence>
<feature type="compositionally biased region" description="Basic and acidic residues" evidence="1">
    <location>
        <begin position="18"/>
        <end position="30"/>
    </location>
</feature>
<accession>A0AAE0PJJ2</accession>
<evidence type="ECO:0000313" key="2">
    <source>
        <dbReference type="EMBL" id="KAK3400979.1"/>
    </source>
</evidence>
<reference evidence="2" key="2">
    <citation type="submission" date="2023-07" db="EMBL/GenBank/DDBJ databases">
        <authorList>
            <consortium name="Lawrence Berkeley National Laboratory"/>
            <person name="Haridas S."/>
            <person name="Hensen N."/>
            <person name="Bonometti L."/>
            <person name="Westerberg I."/>
            <person name="Brannstrom I.O."/>
            <person name="Guillou S."/>
            <person name="Cros-Aarteil S."/>
            <person name="Calhoun S."/>
            <person name="Kuo A."/>
            <person name="Mondo S."/>
            <person name="Pangilinan J."/>
            <person name="Riley R."/>
            <person name="LaButti K."/>
            <person name="Andreopoulos B."/>
            <person name="Lipzen A."/>
            <person name="Chen C."/>
            <person name="Yanf M."/>
            <person name="Daum C."/>
            <person name="Ng V."/>
            <person name="Clum A."/>
            <person name="Steindorff A."/>
            <person name="Ohm R."/>
            <person name="Martin F."/>
            <person name="Silar P."/>
            <person name="Natvig D."/>
            <person name="Lalanne C."/>
            <person name="Gautier V."/>
            <person name="Ament-velasquez S.L."/>
            <person name="Kruys A."/>
            <person name="Hutchinson M.I."/>
            <person name="Powell A.J."/>
            <person name="Barry K."/>
            <person name="Miller A.N."/>
            <person name="Grigoriev I.V."/>
            <person name="Debuchy R."/>
            <person name="Gladieux P."/>
            <person name="Thoren M.H."/>
            <person name="Johannesson H."/>
        </authorList>
    </citation>
    <scope>NUCLEOTIDE SEQUENCE</scope>
    <source>
        <strain evidence="2">FGSC 1904</strain>
    </source>
</reference>